<dbReference type="Gene3D" id="1.10.3290.10">
    <property type="entry name" value="Fido-like domain"/>
    <property type="match status" value="1"/>
</dbReference>
<dbReference type="PANTHER" id="PTHR13504">
    <property type="entry name" value="FIDO DOMAIN-CONTAINING PROTEIN DDB_G0283145"/>
    <property type="match status" value="1"/>
</dbReference>
<evidence type="ECO:0000313" key="4">
    <source>
        <dbReference type="EMBL" id="PIQ68073.1"/>
    </source>
</evidence>
<feature type="binding site" evidence="1">
    <location>
        <begin position="285"/>
        <end position="292"/>
    </location>
    <ligand>
        <name>ATP</name>
        <dbReference type="ChEBI" id="CHEBI:30616"/>
    </ligand>
</feature>
<keyword evidence="1" id="KW-0067">ATP-binding</keyword>
<evidence type="ECO:0000259" key="3">
    <source>
        <dbReference type="PROSITE" id="PS51459"/>
    </source>
</evidence>
<feature type="site" description="Important for autoinhibition of adenylyltransferase activity" evidence="2">
    <location>
        <position position="156"/>
    </location>
</feature>
<feature type="domain" description="Fido" evidence="3">
    <location>
        <begin position="206"/>
        <end position="339"/>
    </location>
</feature>
<accession>A0A2H0KBV1</accession>
<dbReference type="GO" id="GO:0005524">
    <property type="term" value="F:ATP binding"/>
    <property type="evidence" value="ECO:0007669"/>
    <property type="project" value="UniProtKB-KW"/>
</dbReference>
<dbReference type="AlphaFoldDB" id="A0A2H0KBV1"/>
<dbReference type="PANTHER" id="PTHR13504:SF38">
    <property type="entry name" value="FIDO DOMAIN-CONTAINING PROTEIN"/>
    <property type="match status" value="1"/>
</dbReference>
<dbReference type="EMBL" id="PCVG01000083">
    <property type="protein sequence ID" value="PIQ68073.1"/>
    <property type="molecule type" value="Genomic_DNA"/>
</dbReference>
<comment type="caution">
    <text evidence="4">The sequence shown here is derived from an EMBL/GenBank/DDBJ whole genome shotgun (WGS) entry which is preliminary data.</text>
</comment>
<evidence type="ECO:0000256" key="2">
    <source>
        <dbReference type="PIRSR" id="PIRSR640198-3"/>
    </source>
</evidence>
<dbReference type="PROSITE" id="PS51459">
    <property type="entry name" value="FIDO"/>
    <property type="match status" value="1"/>
</dbReference>
<dbReference type="InterPro" id="IPR036597">
    <property type="entry name" value="Fido-like_dom_sf"/>
</dbReference>
<dbReference type="Proteomes" id="UP000229342">
    <property type="component" value="Unassembled WGS sequence"/>
</dbReference>
<dbReference type="Gene3D" id="1.10.10.10">
    <property type="entry name" value="Winged helix-like DNA-binding domain superfamily/Winged helix DNA-binding domain"/>
    <property type="match status" value="1"/>
</dbReference>
<dbReference type="SUPFAM" id="SSF140931">
    <property type="entry name" value="Fic-like"/>
    <property type="match status" value="1"/>
</dbReference>
<dbReference type="InterPro" id="IPR003812">
    <property type="entry name" value="Fido"/>
</dbReference>
<name>A0A2H0KBV1_9BACT</name>
<dbReference type="InterPro" id="IPR036388">
    <property type="entry name" value="WH-like_DNA-bd_sf"/>
</dbReference>
<dbReference type="InterPro" id="IPR040198">
    <property type="entry name" value="Fido_containing"/>
</dbReference>
<evidence type="ECO:0000313" key="5">
    <source>
        <dbReference type="Proteomes" id="UP000229342"/>
    </source>
</evidence>
<keyword evidence="1" id="KW-0547">Nucleotide-binding</keyword>
<proteinExistence type="predicted"/>
<gene>
    <name evidence="4" type="ORF">COV91_06120</name>
</gene>
<protein>
    <submittedName>
        <fullName evidence="4">Cell filamentation protein Fic</fullName>
    </submittedName>
</protein>
<sequence>MTQLTPRQQSILDFVERKRSATNQELVVELHSKGEDVSRETLVRELNALVKRDSLEKTGKGRGVRYRVKGVHPFLIPLDAEKYFAQDVDVRAPKPISFSFDIFSKLTGLFSSSEIIELSCANEEYRARVAKLSPVLLQKEFERITIELSWKSAKLEGNTYTLLDTETLIKEHREAVGHDKKEAVMILNHKKALDYILANREKFKTLSLRTVEDVHRLLVEGLEVHHGIRTRAVGITGTAYRPLDNKHQIIEVVEKATAVINAEKNAWSKALLSLLLISYIQPFEDGNKRTSRLMANACLLAHEACPLSFRSIGETEYKKAVTMFYELNNASLIKKLFLEQWHFAVSHYFQ</sequence>
<dbReference type="Pfam" id="PF02661">
    <property type="entry name" value="Fic"/>
    <property type="match status" value="1"/>
</dbReference>
<evidence type="ECO:0000256" key="1">
    <source>
        <dbReference type="PIRSR" id="PIRSR640198-2"/>
    </source>
</evidence>
<reference evidence="4 5" key="1">
    <citation type="submission" date="2017-09" db="EMBL/GenBank/DDBJ databases">
        <title>Depth-based differentiation of microbial function through sediment-hosted aquifers and enrichment of novel symbionts in the deep terrestrial subsurface.</title>
        <authorList>
            <person name="Probst A.J."/>
            <person name="Ladd B."/>
            <person name="Jarett J.K."/>
            <person name="Geller-Mcgrath D.E."/>
            <person name="Sieber C.M."/>
            <person name="Emerson J.B."/>
            <person name="Anantharaman K."/>
            <person name="Thomas B.C."/>
            <person name="Malmstrom R."/>
            <person name="Stieglmeier M."/>
            <person name="Klingl A."/>
            <person name="Woyke T."/>
            <person name="Ryan C.M."/>
            <person name="Banfield J.F."/>
        </authorList>
    </citation>
    <scope>NUCLEOTIDE SEQUENCE [LARGE SCALE GENOMIC DNA]</scope>
    <source>
        <strain evidence="4">CG11_big_fil_rev_8_21_14_0_20_46_11</strain>
    </source>
</reference>
<organism evidence="4 5">
    <name type="scientific">Candidatus Taylorbacteria bacterium CG11_big_fil_rev_8_21_14_0_20_46_11</name>
    <dbReference type="NCBI Taxonomy" id="1975025"/>
    <lineage>
        <taxon>Bacteria</taxon>
        <taxon>Candidatus Tayloriibacteriota</taxon>
    </lineage>
</organism>